<dbReference type="PANTHER" id="PTHR14778:SF2">
    <property type="entry name" value="KINETOCHORE-ASSOCIATED PROTEIN DSN1 HOMOLOG"/>
    <property type="match status" value="1"/>
</dbReference>
<dbReference type="GO" id="GO:0003700">
    <property type="term" value="F:DNA-binding transcription factor activity"/>
    <property type="evidence" value="ECO:0007669"/>
    <property type="project" value="InterPro"/>
</dbReference>
<evidence type="ECO:0000256" key="4">
    <source>
        <dbReference type="ARBA" id="ARBA00023163"/>
    </source>
</evidence>
<feature type="compositionally biased region" description="Low complexity" evidence="7">
    <location>
        <begin position="309"/>
        <end position="322"/>
    </location>
</feature>
<dbReference type="Gene3D" id="1.20.5.170">
    <property type="match status" value="1"/>
</dbReference>
<keyword evidence="10" id="KW-1185">Reference proteome</keyword>
<dbReference type="Pfam" id="PF00170">
    <property type="entry name" value="bZIP_1"/>
    <property type="match status" value="1"/>
</dbReference>
<dbReference type="PROSITE" id="PS50217">
    <property type="entry name" value="BZIP"/>
    <property type="match status" value="1"/>
</dbReference>
<dbReference type="CDD" id="cd14687">
    <property type="entry name" value="bZIP_ATF2"/>
    <property type="match status" value="1"/>
</dbReference>
<sequence length="929" mass="99819">MAGDSDSESPKTTSNTSTNRPDATADTKDTESIIAKTEQPSNGDVAKPLAPPPRPAQAQKGNTPDYFTLNVAVSLNQEPNPFERSFGGDSLTAGGGPPETPGGTKLPPVAAITSPSSLLPGTGNTPFNWGGGSLRTGPLSPAMLSAPQTDYFSDQFRGGFPTPNESSLRTGLTPGGSGSMFPVIATPNTAALFNLGPGGATPGTVDFHRTAMRAAAVEREQQAQQQLPVTSQPQELTNGAAPVKQEIKPTGPFDNHDNDAANGLFMLAQGRNGAQPQQSQYPVPPQPAGHGHPAPAVQHPDTNINGNTSHGSGSRGASESGSMQSEDSDQARPTTRGKGKRNSGAGVATTNGRRKAEDVPAKTPATKKAKLSVSGSVNGSIEEHDDDDQDEEGGDKPKSKMTEEEKRKNFLERNRVAALKCRQRKKQWLANLQNKVDLYQTENDQLTQQIAALREEVVNLKTLLLAHKDCPVTQQQGMPGAYMAVKKPRGRPPANEKKRPASPSLHNGEDAPATTSKRPTRRKLNSSPPPPDEPLVVPKKRATRRTKSSVEELAEEGQVSLPSRTNGAKSRPKDDNTRKSGRRTSSRRQQPPADEESQATPDKVDKTLEKDPHAQKITLPISDTPINRANKEFRKKGGTGKGGGRRSSMSMRGRRASSLIESGHSAIPHREVSAAEFYKHIEAEGLSEPRRMKQLLTWCGERALSEKPKHGTAGAPAVLGARAIQDALLKDFGSKSEFSDWFSREDEPSDGAGAKAKRPVVIKPNPINVEHDEKIAALEERIKRLKATRKSWRAMQAPLPQLPPLYPQDGDPTKAPLPDSSLLDTEEARMLESLTAQSSSFAKLKSTTRSRLQAIQSSVELSVDHLADGVHKMDLRVVTAGRQADKVLALGAERLREREEKEREAAGTKAMPTMEVLRSLSRILPGNGG</sequence>
<dbReference type="InterPro" id="IPR004827">
    <property type="entry name" value="bZIP"/>
</dbReference>
<feature type="compositionally biased region" description="Low complexity" evidence="7">
    <location>
        <begin position="288"/>
        <end position="300"/>
    </location>
</feature>
<dbReference type="Pfam" id="PF08202">
    <property type="entry name" value="MIS13"/>
    <property type="match status" value="1"/>
</dbReference>
<evidence type="ECO:0000256" key="1">
    <source>
        <dbReference type="ARBA" id="ARBA00004123"/>
    </source>
</evidence>
<comment type="caution">
    <text evidence="9">The sequence shown here is derived from an EMBL/GenBank/DDBJ whole genome shotgun (WGS) entry which is preliminary data.</text>
</comment>
<feature type="region of interest" description="Disordered" evidence="7">
    <location>
        <begin position="473"/>
        <end position="667"/>
    </location>
</feature>
<dbReference type="InterPro" id="IPR002112">
    <property type="entry name" value="Leuzip_Jun"/>
</dbReference>
<name>A0A423XBT2_9PEZI</name>
<dbReference type="PRINTS" id="PR00043">
    <property type="entry name" value="LEUZIPPRJUN"/>
</dbReference>
<dbReference type="FunFam" id="1.20.5.170:FF:000053">
    <property type="entry name" value="BZIP transcription factor AtfA"/>
    <property type="match status" value="1"/>
</dbReference>
<feature type="compositionally biased region" description="Polar residues" evidence="7">
    <location>
        <begin position="10"/>
        <end position="21"/>
    </location>
</feature>
<dbReference type="STRING" id="1230097.A0A423XBT2"/>
<feature type="coiled-coil region" evidence="6">
    <location>
        <begin position="768"/>
        <end position="795"/>
    </location>
</feature>
<gene>
    <name evidence="9" type="ORF">VPNG_05510</name>
</gene>
<dbReference type="PANTHER" id="PTHR14778">
    <property type="entry name" value="KINETOCHORE-ASSOCIATED PROTEIN DSN1 HOMOLOG"/>
    <property type="match status" value="1"/>
</dbReference>
<evidence type="ECO:0000256" key="2">
    <source>
        <dbReference type="ARBA" id="ARBA00023015"/>
    </source>
</evidence>
<comment type="subcellular location">
    <subcellularLocation>
        <location evidence="1">Nucleus</location>
    </subcellularLocation>
</comment>
<protein>
    <recommendedName>
        <fullName evidence="8">BZIP domain-containing protein</fullName>
    </recommendedName>
</protein>
<dbReference type="InterPro" id="IPR021755">
    <property type="entry name" value="TF_Aft1_HRA"/>
</dbReference>
<feature type="region of interest" description="Disordered" evidence="7">
    <location>
        <begin position="897"/>
        <end position="929"/>
    </location>
</feature>
<dbReference type="Proteomes" id="UP000285146">
    <property type="component" value="Unassembled WGS sequence"/>
</dbReference>
<dbReference type="InterPro" id="IPR046347">
    <property type="entry name" value="bZIP_sf"/>
</dbReference>
<dbReference type="OrthoDB" id="295274at2759"/>
<feature type="coiled-coil region" evidence="6">
    <location>
        <begin position="429"/>
        <end position="463"/>
    </location>
</feature>
<dbReference type="GO" id="GO:0003677">
    <property type="term" value="F:DNA binding"/>
    <property type="evidence" value="ECO:0007669"/>
    <property type="project" value="UniProtKB-KW"/>
</dbReference>
<feature type="compositionally biased region" description="Basic and acidic residues" evidence="7">
    <location>
        <begin position="602"/>
        <end position="614"/>
    </location>
</feature>
<feature type="compositionally biased region" description="Basic and acidic residues" evidence="7">
    <location>
        <begin position="897"/>
        <end position="906"/>
    </location>
</feature>
<feature type="domain" description="BZIP" evidence="8">
    <location>
        <begin position="404"/>
        <end position="467"/>
    </location>
</feature>
<proteinExistence type="predicted"/>
<dbReference type="SMART" id="SM00338">
    <property type="entry name" value="BRLZ"/>
    <property type="match status" value="1"/>
</dbReference>
<feature type="region of interest" description="Disordered" evidence="7">
    <location>
        <begin position="216"/>
        <end position="409"/>
    </location>
</feature>
<feature type="compositionally biased region" description="Basic residues" evidence="7">
    <location>
        <begin position="538"/>
        <end position="547"/>
    </location>
</feature>
<keyword evidence="3" id="KW-0238">DNA-binding</keyword>
<dbReference type="Pfam" id="PF11787">
    <property type="entry name" value="Aft1_HRR"/>
    <property type="match status" value="1"/>
</dbReference>
<dbReference type="SUPFAM" id="SSF57959">
    <property type="entry name" value="Leucine zipper domain"/>
    <property type="match status" value="1"/>
</dbReference>
<keyword evidence="2" id="KW-0805">Transcription regulation</keyword>
<feature type="compositionally biased region" description="Polar residues" evidence="7">
    <location>
        <begin position="227"/>
        <end position="237"/>
    </location>
</feature>
<keyword evidence="5" id="KW-0539">Nucleus</keyword>
<feature type="compositionally biased region" description="Acidic residues" evidence="7">
    <location>
        <begin position="383"/>
        <end position="393"/>
    </location>
</feature>
<organism evidence="9 10">
    <name type="scientific">Cytospora leucostoma</name>
    <dbReference type="NCBI Taxonomy" id="1230097"/>
    <lineage>
        <taxon>Eukaryota</taxon>
        <taxon>Fungi</taxon>
        <taxon>Dikarya</taxon>
        <taxon>Ascomycota</taxon>
        <taxon>Pezizomycotina</taxon>
        <taxon>Sordariomycetes</taxon>
        <taxon>Sordariomycetidae</taxon>
        <taxon>Diaporthales</taxon>
        <taxon>Cytosporaceae</taxon>
        <taxon>Cytospora</taxon>
    </lineage>
</organism>
<dbReference type="InterPro" id="IPR013218">
    <property type="entry name" value="Dsn1/Mis13"/>
</dbReference>
<evidence type="ECO:0000256" key="6">
    <source>
        <dbReference type="SAM" id="Coils"/>
    </source>
</evidence>
<dbReference type="GO" id="GO:0051301">
    <property type="term" value="P:cell division"/>
    <property type="evidence" value="ECO:0007669"/>
    <property type="project" value="InterPro"/>
</dbReference>
<dbReference type="InParanoid" id="A0A423XBT2"/>
<dbReference type="AlphaFoldDB" id="A0A423XBT2"/>
<feature type="region of interest" description="Disordered" evidence="7">
    <location>
        <begin position="1"/>
        <end position="109"/>
    </location>
</feature>
<evidence type="ECO:0000313" key="9">
    <source>
        <dbReference type="EMBL" id="ROW13398.1"/>
    </source>
</evidence>
<dbReference type="InterPro" id="IPR020956">
    <property type="entry name" value="TF_Aft1_OSM"/>
</dbReference>
<accession>A0A423XBT2</accession>
<dbReference type="EMBL" id="LKEB01000020">
    <property type="protein sequence ID" value="ROW13398.1"/>
    <property type="molecule type" value="Genomic_DNA"/>
</dbReference>
<dbReference type="Pfam" id="PF11786">
    <property type="entry name" value="Aft1_HRA"/>
    <property type="match status" value="1"/>
</dbReference>
<evidence type="ECO:0000313" key="10">
    <source>
        <dbReference type="Proteomes" id="UP000285146"/>
    </source>
</evidence>
<dbReference type="GO" id="GO:0005634">
    <property type="term" value="C:nucleus"/>
    <property type="evidence" value="ECO:0007669"/>
    <property type="project" value="UniProtKB-SubCell"/>
</dbReference>
<keyword evidence="6" id="KW-0175">Coiled coil</keyword>
<dbReference type="InterPro" id="IPR021756">
    <property type="entry name" value="TF_Aft1_HRR"/>
</dbReference>
<evidence type="ECO:0000256" key="5">
    <source>
        <dbReference type="ARBA" id="ARBA00023242"/>
    </source>
</evidence>
<dbReference type="GO" id="GO:0007059">
    <property type="term" value="P:chromosome segregation"/>
    <property type="evidence" value="ECO:0007669"/>
    <property type="project" value="InterPro"/>
</dbReference>
<dbReference type="GO" id="GO:0000444">
    <property type="term" value="C:MIS12/MIND type complex"/>
    <property type="evidence" value="ECO:0007669"/>
    <property type="project" value="InterPro"/>
</dbReference>
<evidence type="ECO:0000256" key="7">
    <source>
        <dbReference type="SAM" id="MobiDB-lite"/>
    </source>
</evidence>
<dbReference type="Pfam" id="PF11785">
    <property type="entry name" value="Aft1_OSA"/>
    <property type="match status" value="1"/>
</dbReference>
<evidence type="ECO:0000259" key="8">
    <source>
        <dbReference type="PROSITE" id="PS50217"/>
    </source>
</evidence>
<evidence type="ECO:0000256" key="3">
    <source>
        <dbReference type="ARBA" id="ARBA00023125"/>
    </source>
</evidence>
<reference evidence="9 10" key="1">
    <citation type="submission" date="2015-09" db="EMBL/GenBank/DDBJ databases">
        <title>Host preference determinants of Valsa canker pathogens revealed by comparative genomics.</title>
        <authorList>
            <person name="Yin Z."/>
            <person name="Huang L."/>
        </authorList>
    </citation>
    <scope>NUCLEOTIDE SEQUENCE [LARGE SCALE GENOMIC DNA]</scope>
    <source>
        <strain evidence="9 10">SXYLt</strain>
    </source>
</reference>
<keyword evidence="4" id="KW-0804">Transcription</keyword>
<feature type="compositionally biased region" description="Basic and acidic residues" evidence="7">
    <location>
        <begin position="394"/>
        <end position="409"/>
    </location>
</feature>